<evidence type="ECO:0000313" key="1">
    <source>
        <dbReference type="EMBL" id="CUG89371.1"/>
    </source>
</evidence>
<reference evidence="2" key="1">
    <citation type="submission" date="2015-09" db="EMBL/GenBank/DDBJ databases">
        <authorList>
            <consortium name="Pathogen Informatics"/>
        </authorList>
    </citation>
    <scope>NUCLEOTIDE SEQUENCE [LARGE SCALE GENOMIC DNA]</scope>
    <source>
        <strain evidence="2">Lake Konstanz</strain>
    </source>
</reference>
<sequence>MGGMLQQTVMSRGYAPAAVKSIADRLSGHMAGLSSTILSNHNNTATEQPIYEPLYYDATTWPKHWGTADIKHILRKHLTGPTVTPSYESLAALHKMGDTKSLTQLLSSFVKPPAPTEVDGVDYLAKHVNNVLDSPMMELQDRHGNLTALDAALSTHSRTTETRNVAFCSSPRGTGKSQFIKWLVFMKRLDAMKCGRVIVRCCDKTAHDSTDRKRPTWIAQVLEDRALTQARKFHAQQSDATSTAAGLCELIRTHVEAVTGASQELSHYCDPQTAYATWMSETTRHFKIPKDKSNVDPLIILDTCEILSEHDHKSLVHKHSGKPYTLLEAFCLAVPAPHSILAIGCNAQIDASDPQYSSQTNATNVGPLLPLSEQGGRKAHSESWKSNIDARMIVPLHNLTGGVPRLLRLAHMKQPQTMSLASRSLNSFSRYFEVYSAAARSQYPVQPAWLSQAYTCLLVSSTKAKVNGSDIIPVNPLWKDSTKSLTYAEATTMSMGSYDPNTKCFMVAPITFGDIVVTKPNAPILPSQLHPLLDADVVARCGMYSDAERAKLFMNSFLYAVYARYLLARWENNSSAWVSLAKVFHGAVPSDQMSLLERYEVNIANGVRTDAKQQHRLSNETTTMINTATCRGESITLHCRDRRHKKVTFTALLRSDGFVAHRVADRILLAERYQTVELAELACLDGNKKMKHIIEVKSSAMCNVGWLFPAHE</sequence>
<name>A0A0S4JGU2_BODSA</name>
<dbReference type="AlphaFoldDB" id="A0A0S4JGU2"/>
<accession>A0A0S4JGU2</accession>
<organism evidence="1 2">
    <name type="scientific">Bodo saltans</name>
    <name type="common">Flagellated protozoan</name>
    <dbReference type="NCBI Taxonomy" id="75058"/>
    <lineage>
        <taxon>Eukaryota</taxon>
        <taxon>Discoba</taxon>
        <taxon>Euglenozoa</taxon>
        <taxon>Kinetoplastea</taxon>
        <taxon>Metakinetoplastina</taxon>
        <taxon>Eubodonida</taxon>
        <taxon>Bodonidae</taxon>
        <taxon>Bodo</taxon>
    </lineage>
</organism>
<dbReference type="VEuPathDB" id="TriTrypDB:BSAL_20730"/>
<keyword evidence="2" id="KW-1185">Reference proteome</keyword>
<evidence type="ECO:0000313" key="2">
    <source>
        <dbReference type="Proteomes" id="UP000051952"/>
    </source>
</evidence>
<dbReference type="EMBL" id="CYKH01001730">
    <property type="protein sequence ID" value="CUG89371.1"/>
    <property type="molecule type" value="Genomic_DNA"/>
</dbReference>
<protein>
    <submittedName>
        <fullName evidence="1">Bodo-specific multi-copy gene family, putative</fullName>
    </submittedName>
</protein>
<gene>
    <name evidence="1" type="ORF">BSAL_20730</name>
</gene>
<dbReference type="Proteomes" id="UP000051952">
    <property type="component" value="Unassembled WGS sequence"/>
</dbReference>
<proteinExistence type="predicted"/>